<evidence type="ECO:0000313" key="4">
    <source>
        <dbReference type="Proteomes" id="UP001210720"/>
    </source>
</evidence>
<feature type="domain" description="VOC" evidence="2">
    <location>
        <begin position="7"/>
        <end position="131"/>
    </location>
</feature>
<dbReference type="InterPro" id="IPR029068">
    <property type="entry name" value="Glyas_Bleomycin-R_OHBP_Dase"/>
</dbReference>
<dbReference type="PROSITE" id="PS00934">
    <property type="entry name" value="GLYOXALASE_I_1"/>
    <property type="match status" value="1"/>
</dbReference>
<proteinExistence type="predicted"/>
<dbReference type="InterPro" id="IPR050383">
    <property type="entry name" value="GlyoxalaseI/FosfomycinResist"/>
</dbReference>
<keyword evidence="4" id="KW-1185">Reference proteome</keyword>
<dbReference type="InterPro" id="IPR004360">
    <property type="entry name" value="Glyas_Fos-R_dOase_dom"/>
</dbReference>
<evidence type="ECO:0000259" key="2">
    <source>
        <dbReference type="PROSITE" id="PS51819"/>
    </source>
</evidence>
<name>A0ABT4XPP3_9RHOB</name>
<protein>
    <submittedName>
        <fullName evidence="3">VOC family protein</fullName>
    </submittedName>
</protein>
<organism evidence="3 4">
    <name type="scientific">Thalassococcus lentus</name>
    <dbReference type="NCBI Taxonomy" id="1210524"/>
    <lineage>
        <taxon>Bacteria</taxon>
        <taxon>Pseudomonadati</taxon>
        <taxon>Pseudomonadota</taxon>
        <taxon>Alphaproteobacteria</taxon>
        <taxon>Rhodobacterales</taxon>
        <taxon>Roseobacteraceae</taxon>
        <taxon>Thalassococcus</taxon>
    </lineage>
</organism>
<dbReference type="PROSITE" id="PS51819">
    <property type="entry name" value="VOC"/>
    <property type="match status" value="1"/>
</dbReference>
<dbReference type="SUPFAM" id="SSF54593">
    <property type="entry name" value="Glyoxalase/Bleomycin resistance protein/Dihydroxybiphenyl dioxygenase"/>
    <property type="match status" value="1"/>
</dbReference>
<evidence type="ECO:0000313" key="3">
    <source>
        <dbReference type="EMBL" id="MDA7423875.1"/>
    </source>
</evidence>
<dbReference type="InterPro" id="IPR018146">
    <property type="entry name" value="Glyoxalase_1_CS"/>
</dbReference>
<dbReference type="InterPro" id="IPR037523">
    <property type="entry name" value="VOC_core"/>
</dbReference>
<dbReference type="Gene3D" id="3.10.180.10">
    <property type="entry name" value="2,3-Dihydroxybiphenyl 1,2-Dioxygenase, domain 1"/>
    <property type="match status" value="1"/>
</dbReference>
<dbReference type="PANTHER" id="PTHR21366">
    <property type="entry name" value="GLYOXALASE FAMILY PROTEIN"/>
    <property type="match status" value="1"/>
</dbReference>
<dbReference type="CDD" id="cd07253">
    <property type="entry name" value="GLOD5"/>
    <property type="match status" value="1"/>
</dbReference>
<dbReference type="RefSeq" id="WP_271431208.1">
    <property type="nucleotide sequence ID" value="NZ_JAQIOY010000001.1"/>
</dbReference>
<dbReference type="Pfam" id="PF00903">
    <property type="entry name" value="Glyoxalase"/>
    <property type="match status" value="1"/>
</dbReference>
<sequence length="133" mass="14464">MQPAVGSLDHIVLTVADIAATCDFYQRIMGMVVEPFTPADGSLRYALKFGVQKINLHKAGAEFEPKADKPTKGSADLCFLSETPLDAWLEHLDANGVPVEDGPVRRSGANGPILSVYIRDPDRNLIEISNKVE</sequence>
<dbReference type="Proteomes" id="UP001210720">
    <property type="component" value="Unassembled WGS sequence"/>
</dbReference>
<reference evidence="3 4" key="1">
    <citation type="submission" date="2023-01" db="EMBL/GenBank/DDBJ databases">
        <title>Thalassococcus onchidii sp. nov., isolated from a marine invertebrate from the South China Sea.</title>
        <authorList>
            <person name="Xu S."/>
            <person name="Liu Z."/>
            <person name="Xu Y."/>
        </authorList>
    </citation>
    <scope>NUCLEOTIDE SEQUENCE [LARGE SCALE GENOMIC DNA]</scope>
    <source>
        <strain evidence="3 4">KCTC 32084</strain>
    </source>
</reference>
<gene>
    <name evidence="3" type="ORF">PFY00_03990</name>
</gene>
<dbReference type="EMBL" id="JAQIOY010000001">
    <property type="protein sequence ID" value="MDA7423875.1"/>
    <property type="molecule type" value="Genomic_DNA"/>
</dbReference>
<evidence type="ECO:0000256" key="1">
    <source>
        <dbReference type="ARBA" id="ARBA00022723"/>
    </source>
</evidence>
<accession>A0ABT4XPP3</accession>
<comment type="caution">
    <text evidence="3">The sequence shown here is derived from an EMBL/GenBank/DDBJ whole genome shotgun (WGS) entry which is preliminary data.</text>
</comment>
<dbReference type="PANTHER" id="PTHR21366:SF14">
    <property type="entry name" value="GLYOXALASE DOMAIN-CONTAINING PROTEIN 5"/>
    <property type="match status" value="1"/>
</dbReference>
<keyword evidence="1" id="KW-0479">Metal-binding</keyword>